<dbReference type="Pfam" id="PF01613">
    <property type="entry name" value="Flavin_Reduct"/>
    <property type="match status" value="1"/>
</dbReference>
<reference evidence="5" key="1">
    <citation type="journal article" date="2014" name="BMC Genomics">
        <title>Genome characteristics reveal the impact of lichenization on lichen-forming fungus Endocarpon pusillum Hedwig (Verrucariales, Ascomycota).</title>
        <authorList>
            <person name="Wang Y.-Y."/>
            <person name="Liu B."/>
            <person name="Zhang X.-Y."/>
            <person name="Zhou Q.-M."/>
            <person name="Zhang T."/>
            <person name="Li H."/>
            <person name="Yu Y.-F."/>
            <person name="Zhang X.-L."/>
            <person name="Hao X.-Y."/>
            <person name="Wang M."/>
            <person name="Wang L."/>
            <person name="Wei J.-C."/>
        </authorList>
    </citation>
    <scope>NUCLEOTIDE SEQUENCE [LARGE SCALE GENOMIC DNA]</scope>
    <source>
        <strain evidence="5">Z07020 / HMAS-L-300199</strain>
    </source>
</reference>
<dbReference type="eggNOG" id="ENOG502SB89">
    <property type="taxonomic scope" value="Eukaryota"/>
</dbReference>
<accession>U1FVB4</accession>
<keyword evidence="5" id="KW-1185">Reference proteome</keyword>
<feature type="domain" description="Flavin reductase like" evidence="3">
    <location>
        <begin position="125"/>
        <end position="279"/>
    </location>
</feature>
<dbReference type="SUPFAM" id="SSF50475">
    <property type="entry name" value="FMN-binding split barrel"/>
    <property type="match status" value="1"/>
</dbReference>
<feature type="region of interest" description="Disordered" evidence="2">
    <location>
        <begin position="65"/>
        <end position="112"/>
    </location>
</feature>
<evidence type="ECO:0000313" key="4">
    <source>
        <dbReference type="EMBL" id="ERF68757.1"/>
    </source>
</evidence>
<protein>
    <recommendedName>
        <fullName evidence="3">Flavin reductase like domain-containing protein</fullName>
    </recommendedName>
</protein>
<feature type="compositionally biased region" description="Polar residues" evidence="2">
    <location>
        <begin position="421"/>
        <end position="431"/>
    </location>
</feature>
<evidence type="ECO:0000256" key="2">
    <source>
        <dbReference type="SAM" id="MobiDB-lite"/>
    </source>
</evidence>
<dbReference type="InterPro" id="IPR050268">
    <property type="entry name" value="NADH-dep_flavin_reductase"/>
</dbReference>
<dbReference type="PANTHER" id="PTHR30466">
    <property type="entry name" value="FLAVIN REDUCTASE"/>
    <property type="match status" value="1"/>
</dbReference>
<sequence length="849" mass="95083">MACLRDQRESPQNSLHMILQGSHKFSEPLQRNPRLGLEYIGALGQKQHVSCALSVQRRSLSSLMDSAVPKGKGKQSFPQKNAPLSSEGQARDFDQQDENTNSGFPPYPAGESSQFVTREKLRHCMRRVPQSVAIITARDINDPQNAWRGATVSSFTTVTFEPEVIVSLNLKLPSTTYDAILSSNRFDINMLKADDKGAELASRFASPLEEARRKAFAVEERPRSSSLTFHPLFSRSHGAKNPVAFRIPCCYMPEKTVQIGDHVVIFGKAEAIERKSYDSRAGETTTCLAYIDGCYGYVVPLSKQPKRESTGLSSNKNRDAPIRVAKQSPISRKDFLAFVNHAQECASCFKGSFFSDVVHLGCINRRTLLLVREVRLHSAEVHNAILRLSKAVPKDGIEDLVLDPSTSANECPPILSENDKSNMLTRGSCPSANGPLDRTRFKTGKSKLAVSSVPTPMMPSPSPLITPFREFSSTRTVSQRVKNINHRGRSSKSSNSIEVSMKPMVRGTLRLPAPKSMKTVVTQYMESVSVTASANSGNLDQSVVNTNPTDTVKNHVSVKLPRVKRVGGIKIYPLIRPGFVDYPPFRKIFTNELATHRTEPLAGHQQVCLRSRKKKRDRISNGDRDEISTPIKRVFIRKHLVYDNRFLPLLASPIQARSSSGTTTEHAKDIEAPIKVHLYRSALRIRKQLTTNKWDDQSDVPFPSHMSEEFDQEQRENIESAMQEALVGQQTPGQAVLEDIAFRQHRKIQEPGRNQNMERDIEGVMGQIQDYFQREFGTAAVLRENIESAMQENPPGQQTSDQVLTEKIALRQQKTMQKLARNKAMERDIKDVMAQIQDYFQRRSGTAAT</sequence>
<name>U1FVB4_ENDPU</name>
<evidence type="ECO:0000259" key="3">
    <source>
        <dbReference type="SMART" id="SM00903"/>
    </source>
</evidence>
<dbReference type="SMART" id="SM00903">
    <property type="entry name" value="Flavin_Reduct"/>
    <property type="match status" value="1"/>
</dbReference>
<dbReference type="Gene3D" id="2.30.110.10">
    <property type="entry name" value="Electron Transport, Fmn-binding Protein, Chain A"/>
    <property type="match status" value="1"/>
</dbReference>
<dbReference type="HOGENOM" id="CLU_335868_0_0_1"/>
<dbReference type="GeneID" id="19242129"/>
<dbReference type="InterPro" id="IPR002563">
    <property type="entry name" value="Flavin_Rdtase-like_dom"/>
</dbReference>
<dbReference type="AlphaFoldDB" id="U1FVB4"/>
<dbReference type="RefSeq" id="XP_007805587.1">
    <property type="nucleotide sequence ID" value="XM_007807396.1"/>
</dbReference>
<dbReference type="PANTHER" id="PTHR30466:SF1">
    <property type="entry name" value="FMN REDUCTASE (NADH) RUTF"/>
    <property type="match status" value="1"/>
</dbReference>
<dbReference type="GO" id="GO:0042602">
    <property type="term" value="F:riboflavin reductase (NADPH) activity"/>
    <property type="evidence" value="ECO:0007669"/>
    <property type="project" value="TreeGrafter"/>
</dbReference>
<feature type="compositionally biased region" description="Polar residues" evidence="2">
    <location>
        <begin position="76"/>
        <end position="88"/>
    </location>
</feature>
<proteinExistence type="predicted"/>
<dbReference type="EMBL" id="KE721494">
    <property type="protein sequence ID" value="ERF68757.1"/>
    <property type="molecule type" value="Genomic_DNA"/>
</dbReference>
<gene>
    <name evidence="4" type="ORF">EPUS_07244</name>
</gene>
<evidence type="ECO:0000313" key="5">
    <source>
        <dbReference type="Proteomes" id="UP000019373"/>
    </source>
</evidence>
<dbReference type="Proteomes" id="UP000019373">
    <property type="component" value="Unassembled WGS sequence"/>
</dbReference>
<dbReference type="OrthoDB" id="2015405at2759"/>
<organism evidence="4 5">
    <name type="scientific">Endocarpon pusillum (strain Z07020 / HMAS-L-300199)</name>
    <name type="common">Lichen-forming fungus</name>
    <dbReference type="NCBI Taxonomy" id="1263415"/>
    <lineage>
        <taxon>Eukaryota</taxon>
        <taxon>Fungi</taxon>
        <taxon>Dikarya</taxon>
        <taxon>Ascomycota</taxon>
        <taxon>Pezizomycotina</taxon>
        <taxon>Eurotiomycetes</taxon>
        <taxon>Chaetothyriomycetidae</taxon>
        <taxon>Verrucariales</taxon>
        <taxon>Verrucariaceae</taxon>
        <taxon>Endocarpon</taxon>
    </lineage>
</organism>
<dbReference type="GO" id="GO:0010181">
    <property type="term" value="F:FMN binding"/>
    <property type="evidence" value="ECO:0007669"/>
    <property type="project" value="InterPro"/>
</dbReference>
<evidence type="ECO:0000256" key="1">
    <source>
        <dbReference type="ARBA" id="ARBA00023002"/>
    </source>
</evidence>
<keyword evidence="1" id="KW-0560">Oxidoreductase</keyword>
<feature type="region of interest" description="Disordered" evidence="2">
    <location>
        <begin position="415"/>
        <end position="438"/>
    </location>
</feature>
<feature type="region of interest" description="Disordered" evidence="2">
    <location>
        <begin position="603"/>
        <end position="624"/>
    </location>
</feature>
<dbReference type="InterPro" id="IPR012349">
    <property type="entry name" value="Split_barrel_FMN-bd"/>
</dbReference>